<gene>
    <name evidence="2" type="ORF">RYX56_25620</name>
</gene>
<organism evidence="2 3">
    <name type="scientific">Alkalihalophilus lindianensis</name>
    <dbReference type="NCBI Taxonomy" id="1630542"/>
    <lineage>
        <taxon>Bacteria</taxon>
        <taxon>Bacillati</taxon>
        <taxon>Bacillota</taxon>
        <taxon>Bacilli</taxon>
        <taxon>Bacillales</taxon>
        <taxon>Bacillaceae</taxon>
        <taxon>Alkalihalophilus</taxon>
    </lineage>
</organism>
<dbReference type="PROSITE" id="PS51855">
    <property type="entry name" value="MGS"/>
    <property type="match status" value="1"/>
</dbReference>
<evidence type="ECO:0000259" key="1">
    <source>
        <dbReference type="PROSITE" id="PS51855"/>
    </source>
</evidence>
<dbReference type="Proteomes" id="UP001287282">
    <property type="component" value="Unassembled WGS sequence"/>
</dbReference>
<name>A0ABU3XIJ5_9BACI</name>
<reference evidence="2 3" key="1">
    <citation type="submission" date="2023-10" db="EMBL/GenBank/DDBJ databases">
        <title>Screening of Alkalihalobacillus lindianensis BZ-TG-R113 and Its Alleviation of Salt Stress on Rapeseed Growth.</title>
        <authorList>
            <person name="Zhao B."/>
            <person name="Guo T."/>
        </authorList>
    </citation>
    <scope>NUCLEOTIDE SEQUENCE [LARGE SCALE GENOMIC DNA]</scope>
    <source>
        <strain evidence="2 3">BZ-TG-R113</strain>
    </source>
</reference>
<dbReference type="EMBL" id="JAWJBA010001133">
    <property type="protein sequence ID" value="MDV2687731.1"/>
    <property type="molecule type" value="Genomic_DNA"/>
</dbReference>
<sequence>KGLVASGLNIQKFGTVLFTVADKDKQEALKLAVRFAANGYRLMATKGTAAILESAGLKVMVVEKIGSEGKTLLDVI</sequence>
<dbReference type="SUPFAM" id="SSF52335">
    <property type="entry name" value="Methylglyoxal synthase-like"/>
    <property type="match status" value="1"/>
</dbReference>
<feature type="non-terminal residue" evidence="2">
    <location>
        <position position="76"/>
    </location>
</feature>
<evidence type="ECO:0000313" key="3">
    <source>
        <dbReference type="Proteomes" id="UP001287282"/>
    </source>
</evidence>
<comment type="caution">
    <text evidence="2">The sequence shown here is derived from an EMBL/GenBank/DDBJ whole genome shotgun (WGS) entry which is preliminary data.</text>
</comment>
<keyword evidence="3" id="KW-1185">Reference proteome</keyword>
<protein>
    <submittedName>
        <fullName evidence="2">Carbamoyl phosphate synthase large subunit</fullName>
    </submittedName>
</protein>
<dbReference type="InterPro" id="IPR036914">
    <property type="entry name" value="MGS-like_dom_sf"/>
</dbReference>
<dbReference type="InterPro" id="IPR011607">
    <property type="entry name" value="MGS-like_dom"/>
</dbReference>
<proteinExistence type="predicted"/>
<dbReference type="Gene3D" id="3.40.50.1380">
    <property type="entry name" value="Methylglyoxal synthase-like domain"/>
    <property type="match status" value="1"/>
</dbReference>
<dbReference type="Pfam" id="PF02142">
    <property type="entry name" value="MGS"/>
    <property type="match status" value="1"/>
</dbReference>
<accession>A0ABU3XIJ5</accession>
<feature type="non-terminal residue" evidence="2">
    <location>
        <position position="1"/>
    </location>
</feature>
<evidence type="ECO:0000313" key="2">
    <source>
        <dbReference type="EMBL" id="MDV2687731.1"/>
    </source>
</evidence>
<feature type="domain" description="MGS-like" evidence="1">
    <location>
        <begin position="8"/>
        <end position="76"/>
    </location>
</feature>